<dbReference type="SMART" id="SM00304">
    <property type="entry name" value="HAMP"/>
    <property type="match status" value="1"/>
</dbReference>
<evidence type="ECO:0000256" key="1">
    <source>
        <dbReference type="ARBA" id="ARBA00004370"/>
    </source>
</evidence>
<evidence type="ECO:0000313" key="8">
    <source>
        <dbReference type="EMBL" id="RQP24408.1"/>
    </source>
</evidence>
<comment type="subcellular location">
    <subcellularLocation>
        <location evidence="1">Membrane</location>
    </subcellularLocation>
</comment>
<dbReference type="CDD" id="cd06225">
    <property type="entry name" value="HAMP"/>
    <property type="match status" value="1"/>
</dbReference>
<sequence length="534" mass="56474">MGMPRLMNRPALTLGHRFGLGFSLILALLVAITAVSQVLMSAMGQQMKAIVEVNERQMHLASQMIDKVNEMGLHLRTLTLLTDIKEVDRHMQLLQRTTAGVLAIERELQDALAADGAPQEFSTLITRISQQRQSVLPLIARAARLGADGATPEATTVLMKEVRPIEEQWRQAVADLIELEQHRSAQAYAQAKSRQQVASVVLVIACALSIGLGAFLAWRLTRSVLVPVNQAIEATERIAAGNLAQPVLPTRRDELGRLLLAVGRMQAQLQGLVGAIHESATSISVASSQIATGNQDLSHRTERQAASLQKTASSMAALTTTVRHNASAVHQADQMAVLASQTAARGGAVVDQVVTTMAEISASSRQIEEITGVIDAIAFQTNILALNAAVEAARAGEQGRGFAVVAGEVRGLAGRSADAARQIKSLIHTSAQRVASGATLVADAGSTMREVVASVHRVTAIMSEISASTSQQSDGIEQVSGEVGQLDRMTQQNAALVEQSAAATESLKAQAMQLQGTVGVFTLGSDEPVTAQCA</sequence>
<reference evidence="8 9" key="2">
    <citation type="submission" date="2018-12" db="EMBL/GenBank/DDBJ databases">
        <title>Rhizobacter gummiphilus sp. nov., a rubber-degrading bacterium isolated from the soil of a botanical garden in Japan.</title>
        <authorList>
            <person name="Shunsuke S.S."/>
        </authorList>
    </citation>
    <scope>NUCLEOTIDE SEQUENCE [LARGE SCALE GENOMIC DNA]</scope>
    <source>
        <strain evidence="8 9">S-16</strain>
    </source>
</reference>
<evidence type="ECO:0000313" key="9">
    <source>
        <dbReference type="Proteomes" id="UP000267464"/>
    </source>
</evidence>
<dbReference type="InterPro" id="IPR004090">
    <property type="entry name" value="Chemotax_Me-accpt_rcpt"/>
</dbReference>
<keyword evidence="2" id="KW-0488">Methylation</keyword>
<reference evidence="8 9" key="1">
    <citation type="submission" date="2018-08" db="EMBL/GenBank/DDBJ databases">
        <authorList>
            <person name="Khan S.A."/>
            <person name="Jeon C.O."/>
            <person name="Chun B.H."/>
            <person name="Jeong S.E."/>
        </authorList>
    </citation>
    <scope>NUCLEOTIDE SEQUENCE [LARGE SCALE GENOMIC DNA]</scope>
    <source>
        <strain evidence="8 9">S-16</strain>
    </source>
</reference>
<dbReference type="InterPro" id="IPR051310">
    <property type="entry name" value="MCP_chemotaxis"/>
</dbReference>
<organism evidence="8 9">
    <name type="scientific">Piscinibacter terrae</name>
    <dbReference type="NCBI Taxonomy" id="2496871"/>
    <lineage>
        <taxon>Bacteria</taxon>
        <taxon>Pseudomonadati</taxon>
        <taxon>Pseudomonadota</taxon>
        <taxon>Betaproteobacteria</taxon>
        <taxon>Burkholderiales</taxon>
        <taxon>Sphaerotilaceae</taxon>
        <taxon>Piscinibacter</taxon>
    </lineage>
</organism>
<name>A0A3N7HQA2_9BURK</name>
<feature type="transmembrane region" description="Helical" evidence="5">
    <location>
        <begin position="197"/>
        <end position="218"/>
    </location>
</feature>
<dbReference type="InterPro" id="IPR047347">
    <property type="entry name" value="YvaQ-like_sensor"/>
</dbReference>
<dbReference type="Gene3D" id="1.10.287.950">
    <property type="entry name" value="Methyl-accepting chemotaxis protein"/>
    <property type="match status" value="1"/>
</dbReference>
<comment type="similarity">
    <text evidence="3">Belongs to the methyl-accepting chemotaxis (MCP) protein family.</text>
</comment>
<dbReference type="PANTHER" id="PTHR43531">
    <property type="entry name" value="PROTEIN ICFG"/>
    <property type="match status" value="1"/>
</dbReference>
<dbReference type="Pfam" id="PF00015">
    <property type="entry name" value="MCPsignal"/>
    <property type="match status" value="1"/>
</dbReference>
<feature type="transmembrane region" description="Helical" evidence="5">
    <location>
        <begin position="20"/>
        <end position="40"/>
    </location>
</feature>
<dbReference type="PROSITE" id="PS50111">
    <property type="entry name" value="CHEMOTAXIS_TRANSDUC_2"/>
    <property type="match status" value="1"/>
</dbReference>
<dbReference type="PRINTS" id="PR00260">
    <property type="entry name" value="CHEMTRNSDUCR"/>
</dbReference>
<proteinExistence type="inferred from homology"/>
<dbReference type="PROSITE" id="PS50885">
    <property type="entry name" value="HAMP"/>
    <property type="match status" value="1"/>
</dbReference>
<keyword evidence="5" id="KW-1133">Transmembrane helix</keyword>
<keyword evidence="9" id="KW-1185">Reference proteome</keyword>
<protein>
    <submittedName>
        <fullName evidence="8">HAMP domain-containing protein</fullName>
    </submittedName>
</protein>
<dbReference type="AlphaFoldDB" id="A0A3N7HQA2"/>
<keyword evidence="4" id="KW-0807">Transducer</keyword>
<evidence type="ECO:0000256" key="3">
    <source>
        <dbReference type="ARBA" id="ARBA00029447"/>
    </source>
</evidence>
<evidence type="ECO:0000256" key="2">
    <source>
        <dbReference type="ARBA" id="ARBA00022481"/>
    </source>
</evidence>
<dbReference type="CDD" id="cd19411">
    <property type="entry name" value="MCP2201-like_sensor"/>
    <property type="match status" value="1"/>
</dbReference>
<dbReference type="Pfam" id="PF00672">
    <property type="entry name" value="HAMP"/>
    <property type="match status" value="1"/>
</dbReference>
<keyword evidence="5" id="KW-0472">Membrane</keyword>
<evidence type="ECO:0000259" key="6">
    <source>
        <dbReference type="PROSITE" id="PS50111"/>
    </source>
</evidence>
<evidence type="ECO:0000256" key="5">
    <source>
        <dbReference type="SAM" id="Phobius"/>
    </source>
</evidence>
<evidence type="ECO:0000259" key="7">
    <source>
        <dbReference type="PROSITE" id="PS50885"/>
    </source>
</evidence>
<dbReference type="GO" id="GO:0005886">
    <property type="term" value="C:plasma membrane"/>
    <property type="evidence" value="ECO:0007669"/>
    <property type="project" value="TreeGrafter"/>
</dbReference>
<dbReference type="SUPFAM" id="SSF58104">
    <property type="entry name" value="Methyl-accepting chemotaxis protein (MCP) signaling domain"/>
    <property type="match status" value="1"/>
</dbReference>
<keyword evidence="5" id="KW-0812">Transmembrane</keyword>
<dbReference type="InterPro" id="IPR024478">
    <property type="entry name" value="HlyB_4HB_MCP"/>
</dbReference>
<dbReference type="SMART" id="SM00283">
    <property type="entry name" value="MA"/>
    <property type="match status" value="1"/>
</dbReference>
<dbReference type="InterPro" id="IPR003660">
    <property type="entry name" value="HAMP_dom"/>
</dbReference>
<feature type="domain" description="Methyl-accepting transducer" evidence="6">
    <location>
        <begin position="279"/>
        <end position="508"/>
    </location>
</feature>
<dbReference type="FunFam" id="1.10.287.950:FF:000001">
    <property type="entry name" value="Methyl-accepting chemotaxis sensory transducer"/>
    <property type="match status" value="1"/>
</dbReference>
<dbReference type="Pfam" id="PF12729">
    <property type="entry name" value="4HB_MCP_1"/>
    <property type="match status" value="1"/>
</dbReference>
<dbReference type="GO" id="GO:0007165">
    <property type="term" value="P:signal transduction"/>
    <property type="evidence" value="ECO:0007669"/>
    <property type="project" value="UniProtKB-KW"/>
</dbReference>
<feature type="domain" description="HAMP" evidence="7">
    <location>
        <begin position="222"/>
        <end position="274"/>
    </location>
</feature>
<dbReference type="GO" id="GO:0006935">
    <property type="term" value="P:chemotaxis"/>
    <property type="evidence" value="ECO:0007669"/>
    <property type="project" value="InterPro"/>
</dbReference>
<comment type="caution">
    <text evidence="8">The sequence shown here is derived from an EMBL/GenBank/DDBJ whole genome shotgun (WGS) entry which is preliminary data.</text>
</comment>
<gene>
    <name evidence="8" type="ORF">DZC73_14030</name>
</gene>
<dbReference type="CDD" id="cd11386">
    <property type="entry name" value="MCP_signal"/>
    <property type="match status" value="1"/>
</dbReference>
<dbReference type="EMBL" id="QUSW01000003">
    <property type="protein sequence ID" value="RQP24408.1"/>
    <property type="molecule type" value="Genomic_DNA"/>
</dbReference>
<accession>A0A3N7HQA2</accession>
<dbReference type="GO" id="GO:0004888">
    <property type="term" value="F:transmembrane signaling receptor activity"/>
    <property type="evidence" value="ECO:0007669"/>
    <property type="project" value="InterPro"/>
</dbReference>
<dbReference type="InterPro" id="IPR004089">
    <property type="entry name" value="MCPsignal_dom"/>
</dbReference>
<evidence type="ECO:0000256" key="4">
    <source>
        <dbReference type="PROSITE-ProRule" id="PRU00284"/>
    </source>
</evidence>
<dbReference type="PANTHER" id="PTHR43531:SF14">
    <property type="entry name" value="METHYL-ACCEPTING CHEMOTAXIS PROTEIN I-RELATED"/>
    <property type="match status" value="1"/>
</dbReference>
<dbReference type="Proteomes" id="UP000267464">
    <property type="component" value="Unassembled WGS sequence"/>
</dbReference>